<dbReference type="Gene3D" id="1.10.287.130">
    <property type="match status" value="1"/>
</dbReference>
<dbReference type="PROSITE" id="PS50109">
    <property type="entry name" value="HIS_KIN"/>
    <property type="match status" value="1"/>
</dbReference>
<protein>
    <recommendedName>
        <fullName evidence="3">histidine kinase</fullName>
        <ecNumber evidence="3">2.7.13.3</ecNumber>
    </recommendedName>
</protein>
<dbReference type="AlphaFoldDB" id="A0A494Z782"/>
<dbReference type="Proteomes" id="UP000272238">
    <property type="component" value="Unassembled WGS sequence"/>
</dbReference>
<comment type="caution">
    <text evidence="12">The sequence shown here is derived from an EMBL/GenBank/DDBJ whole genome shotgun (WGS) entry which is preliminary data.</text>
</comment>
<keyword evidence="6" id="KW-0547">Nucleotide-binding</keyword>
<dbReference type="GO" id="GO:0005886">
    <property type="term" value="C:plasma membrane"/>
    <property type="evidence" value="ECO:0007669"/>
    <property type="project" value="UniProtKB-SubCell"/>
</dbReference>
<reference evidence="12 13" key="1">
    <citation type="journal article" date="2016" name="Antonie Van Leeuwenhoek">
        <title>Lysinibacillus endophyticus sp. nov., an indole-3-acetic acid producing endophytic bacterium isolated from corn root (Zea mays cv. Xinken-5).</title>
        <authorList>
            <person name="Yu J."/>
            <person name="Guan X."/>
            <person name="Liu C."/>
            <person name="Xiang W."/>
            <person name="Yu Z."/>
            <person name="Liu X."/>
            <person name="Wang G."/>
        </authorList>
    </citation>
    <scope>NUCLEOTIDE SEQUENCE [LARGE SCALE GENOMIC DNA]</scope>
    <source>
        <strain evidence="12 13">DSM 100506</strain>
    </source>
</reference>
<dbReference type="CDD" id="cd00082">
    <property type="entry name" value="HisKA"/>
    <property type="match status" value="1"/>
</dbReference>
<dbReference type="FunFam" id="3.30.565.10:FF:000006">
    <property type="entry name" value="Sensor histidine kinase WalK"/>
    <property type="match status" value="1"/>
</dbReference>
<dbReference type="SUPFAM" id="SSF47384">
    <property type="entry name" value="Homodimeric domain of signal transducing histidine kinase"/>
    <property type="match status" value="1"/>
</dbReference>
<dbReference type="InterPro" id="IPR005467">
    <property type="entry name" value="His_kinase_dom"/>
</dbReference>
<evidence type="ECO:0000256" key="3">
    <source>
        <dbReference type="ARBA" id="ARBA00012438"/>
    </source>
</evidence>
<evidence type="ECO:0000256" key="6">
    <source>
        <dbReference type="ARBA" id="ARBA00022741"/>
    </source>
</evidence>
<dbReference type="GO" id="GO:0000155">
    <property type="term" value="F:phosphorelay sensor kinase activity"/>
    <property type="evidence" value="ECO:0007669"/>
    <property type="project" value="InterPro"/>
</dbReference>
<organism evidence="12 13">
    <name type="scientific">Ureibacillus endophyticus</name>
    <dbReference type="NCBI Taxonomy" id="1978490"/>
    <lineage>
        <taxon>Bacteria</taxon>
        <taxon>Bacillati</taxon>
        <taxon>Bacillota</taxon>
        <taxon>Bacilli</taxon>
        <taxon>Bacillales</taxon>
        <taxon>Caryophanaceae</taxon>
        <taxon>Ureibacillus</taxon>
    </lineage>
</organism>
<evidence type="ECO:0000256" key="7">
    <source>
        <dbReference type="ARBA" id="ARBA00022777"/>
    </source>
</evidence>
<dbReference type="PRINTS" id="PR00344">
    <property type="entry name" value="BCTRLSENSOR"/>
</dbReference>
<dbReference type="Gene3D" id="3.30.565.10">
    <property type="entry name" value="Histidine kinase-like ATPase, C-terminal domain"/>
    <property type="match status" value="1"/>
</dbReference>
<dbReference type="SUPFAM" id="SSF55874">
    <property type="entry name" value="ATPase domain of HSP90 chaperone/DNA topoisomerase II/histidine kinase"/>
    <property type="match status" value="1"/>
</dbReference>
<dbReference type="SMART" id="SM00387">
    <property type="entry name" value="HATPase_c"/>
    <property type="match status" value="1"/>
</dbReference>
<gene>
    <name evidence="12" type="ORF">D8M03_05275</name>
</gene>
<keyword evidence="7 12" id="KW-0418">Kinase</keyword>
<feature type="transmembrane region" description="Helical" evidence="10">
    <location>
        <begin position="12"/>
        <end position="32"/>
    </location>
</feature>
<dbReference type="InterPro" id="IPR003661">
    <property type="entry name" value="HisK_dim/P_dom"/>
</dbReference>
<dbReference type="Pfam" id="PF00512">
    <property type="entry name" value="HisKA"/>
    <property type="match status" value="1"/>
</dbReference>
<evidence type="ECO:0000256" key="9">
    <source>
        <dbReference type="ARBA" id="ARBA00023012"/>
    </source>
</evidence>
<keyword evidence="5" id="KW-0808">Transferase</keyword>
<dbReference type="InterPro" id="IPR050736">
    <property type="entry name" value="Sensor_HK_Regulatory"/>
</dbReference>
<evidence type="ECO:0000256" key="2">
    <source>
        <dbReference type="ARBA" id="ARBA00004651"/>
    </source>
</evidence>
<evidence type="ECO:0000256" key="4">
    <source>
        <dbReference type="ARBA" id="ARBA00022553"/>
    </source>
</evidence>
<evidence type="ECO:0000256" key="1">
    <source>
        <dbReference type="ARBA" id="ARBA00000085"/>
    </source>
</evidence>
<keyword evidence="10" id="KW-1133">Transmembrane helix</keyword>
<dbReference type="InterPro" id="IPR036890">
    <property type="entry name" value="HATPase_C_sf"/>
</dbReference>
<comment type="subcellular location">
    <subcellularLocation>
        <location evidence="2">Cell membrane</location>
        <topology evidence="2">Multi-pass membrane protein</topology>
    </subcellularLocation>
</comment>
<dbReference type="PANTHER" id="PTHR43711">
    <property type="entry name" value="TWO-COMPONENT HISTIDINE KINASE"/>
    <property type="match status" value="1"/>
</dbReference>
<dbReference type="OrthoDB" id="9813151at2"/>
<keyword evidence="13" id="KW-1185">Reference proteome</keyword>
<dbReference type="EMBL" id="RBZN01000008">
    <property type="protein sequence ID" value="RKQ18458.1"/>
    <property type="molecule type" value="Genomic_DNA"/>
</dbReference>
<dbReference type="RefSeq" id="WP_121213729.1">
    <property type="nucleotide sequence ID" value="NZ_RBZN01000008.1"/>
</dbReference>
<feature type="transmembrane region" description="Helical" evidence="10">
    <location>
        <begin position="155"/>
        <end position="178"/>
    </location>
</feature>
<proteinExistence type="predicted"/>
<name>A0A494Z782_9BACL</name>
<dbReference type="Pfam" id="PF02518">
    <property type="entry name" value="HATPase_c"/>
    <property type="match status" value="1"/>
</dbReference>
<dbReference type="InterPro" id="IPR036097">
    <property type="entry name" value="HisK_dim/P_sf"/>
</dbReference>
<keyword evidence="10" id="KW-0812">Transmembrane</keyword>
<accession>A0A494Z782</accession>
<feature type="domain" description="Histidine kinase" evidence="11">
    <location>
        <begin position="198"/>
        <end position="413"/>
    </location>
</feature>
<keyword evidence="4" id="KW-0597">Phosphoprotein</keyword>
<dbReference type="InterPro" id="IPR004358">
    <property type="entry name" value="Sig_transdc_His_kin-like_C"/>
</dbReference>
<evidence type="ECO:0000256" key="5">
    <source>
        <dbReference type="ARBA" id="ARBA00022679"/>
    </source>
</evidence>
<evidence type="ECO:0000256" key="10">
    <source>
        <dbReference type="SAM" id="Phobius"/>
    </source>
</evidence>
<evidence type="ECO:0000256" key="8">
    <source>
        <dbReference type="ARBA" id="ARBA00022840"/>
    </source>
</evidence>
<dbReference type="CDD" id="cd00075">
    <property type="entry name" value="HATPase"/>
    <property type="match status" value="1"/>
</dbReference>
<evidence type="ECO:0000313" key="13">
    <source>
        <dbReference type="Proteomes" id="UP000272238"/>
    </source>
</evidence>
<dbReference type="InterPro" id="IPR003594">
    <property type="entry name" value="HATPase_dom"/>
</dbReference>
<keyword evidence="9" id="KW-0902">Two-component regulatory system</keyword>
<keyword evidence="10" id="KW-0472">Membrane</keyword>
<dbReference type="GO" id="GO:0005524">
    <property type="term" value="F:ATP binding"/>
    <property type="evidence" value="ECO:0007669"/>
    <property type="project" value="UniProtKB-KW"/>
</dbReference>
<dbReference type="EC" id="2.7.13.3" evidence="3"/>
<comment type="catalytic activity">
    <reaction evidence="1">
        <text>ATP + protein L-histidine = ADP + protein N-phospho-L-histidine.</text>
        <dbReference type="EC" id="2.7.13.3"/>
    </reaction>
</comment>
<evidence type="ECO:0000313" key="12">
    <source>
        <dbReference type="EMBL" id="RKQ18458.1"/>
    </source>
</evidence>
<evidence type="ECO:0000259" key="11">
    <source>
        <dbReference type="PROSITE" id="PS50109"/>
    </source>
</evidence>
<keyword evidence="8" id="KW-0067">ATP-binding</keyword>
<dbReference type="SMART" id="SM00388">
    <property type="entry name" value="HisKA"/>
    <property type="match status" value="1"/>
</dbReference>
<sequence length="416" mass="48537">MFNQTRKKLSLFYASCFFLFFLFFILILYFSIVHLVKQGQIEELESYYHEQKHDLYKHFNDQFKLFYEPNRTYFYYIYTPDHQLVHGDESYQGLSREIEKIYGTEVIKDSQINRVKFEGHQFLLLSKPISNKQKIDGYMILGKNITSQYHFIKNMVLLLIVLTVIFSIFIAFLSYFMAGKAMIPIRKSFDKQMKFVSDASHELRTPLSIFYSSLDILDEDEGENLSSFGKELVEDLKHESILMKELLEKLLFLARYDQKNWSNQKEIIQLSELLTSIGSKFERTLPDSIRLQCTIEKGIEFECDRTQIQQLVYILLDNASRYTEEGEITLSLKKNNDDYIVISVKDTGVGISKEELPNIFDRFYRSDEVRKRDGTGLGLSIANAITELHGGKITVESELGKGSTFSIRLPFEKGVS</sequence>
<dbReference type="PANTHER" id="PTHR43711:SF26">
    <property type="entry name" value="SENSOR HISTIDINE KINASE RCSC"/>
    <property type="match status" value="1"/>
</dbReference>